<dbReference type="EMBL" id="HACG01017289">
    <property type="protein sequence ID" value="CEK64154.1"/>
    <property type="molecule type" value="Transcribed_RNA"/>
</dbReference>
<feature type="region of interest" description="Disordered" evidence="1">
    <location>
        <begin position="1"/>
        <end position="21"/>
    </location>
</feature>
<sequence length="100" mass="11399">DDSDNDSEISEFSDFSQESWQPVQGPIAWVQEQMRRGQSPRKILEDLVPSGTVIPDGLDPIMLWKIIINVVSEPPKRKKLNDINTLDDVLRLLNTSKKII</sequence>
<feature type="compositionally biased region" description="Acidic residues" evidence="1">
    <location>
        <begin position="1"/>
        <end position="11"/>
    </location>
</feature>
<proteinExistence type="predicted"/>
<accession>A0A0B6Z689</accession>
<protein>
    <submittedName>
        <fullName evidence="2">Uncharacterized protein</fullName>
    </submittedName>
</protein>
<evidence type="ECO:0000313" key="2">
    <source>
        <dbReference type="EMBL" id="CEK64154.1"/>
    </source>
</evidence>
<organism evidence="2">
    <name type="scientific">Arion vulgaris</name>
    <dbReference type="NCBI Taxonomy" id="1028688"/>
    <lineage>
        <taxon>Eukaryota</taxon>
        <taxon>Metazoa</taxon>
        <taxon>Spiralia</taxon>
        <taxon>Lophotrochozoa</taxon>
        <taxon>Mollusca</taxon>
        <taxon>Gastropoda</taxon>
        <taxon>Heterobranchia</taxon>
        <taxon>Euthyneura</taxon>
        <taxon>Panpulmonata</taxon>
        <taxon>Eupulmonata</taxon>
        <taxon>Stylommatophora</taxon>
        <taxon>Helicina</taxon>
        <taxon>Arionoidea</taxon>
        <taxon>Arionidae</taxon>
        <taxon>Arion</taxon>
    </lineage>
</organism>
<gene>
    <name evidence="2" type="primary">ORF50770</name>
</gene>
<feature type="non-terminal residue" evidence="2">
    <location>
        <position position="1"/>
    </location>
</feature>
<evidence type="ECO:0000256" key="1">
    <source>
        <dbReference type="SAM" id="MobiDB-lite"/>
    </source>
</evidence>
<reference evidence="2" key="1">
    <citation type="submission" date="2014-12" db="EMBL/GenBank/DDBJ databases">
        <title>Insight into the proteome of Arion vulgaris.</title>
        <authorList>
            <person name="Aradska J."/>
            <person name="Bulat T."/>
            <person name="Smidak R."/>
            <person name="Sarate P."/>
            <person name="Gangsoo J."/>
            <person name="Sialana F."/>
            <person name="Bilban M."/>
            <person name="Lubec G."/>
        </authorList>
    </citation>
    <scope>NUCLEOTIDE SEQUENCE</scope>
    <source>
        <tissue evidence="2">Skin</tissue>
    </source>
</reference>
<feature type="non-terminal residue" evidence="2">
    <location>
        <position position="100"/>
    </location>
</feature>
<name>A0A0B6Z689_9EUPU</name>
<dbReference type="AlphaFoldDB" id="A0A0B6Z689"/>